<keyword evidence="1" id="KW-0645">Protease</keyword>
<gene>
    <name evidence="8" type="primary">radC</name>
    <name evidence="8" type="ORF">BLE401_13390</name>
</gene>
<organism evidence="8 9">
    <name type="scientific">Beggiatoa leptomitoformis</name>
    <dbReference type="NCBI Taxonomy" id="288004"/>
    <lineage>
        <taxon>Bacteria</taxon>
        <taxon>Pseudomonadati</taxon>
        <taxon>Pseudomonadota</taxon>
        <taxon>Gammaproteobacteria</taxon>
        <taxon>Thiotrichales</taxon>
        <taxon>Thiotrichaceae</taxon>
        <taxon>Beggiatoa</taxon>
    </lineage>
</organism>
<dbReference type="EMBL" id="CP018889">
    <property type="protein sequence ID" value="AUI69585.1"/>
    <property type="molecule type" value="Genomic_DNA"/>
</dbReference>
<name>A0A2N9YGS4_9GAMM</name>
<dbReference type="InterPro" id="IPR020891">
    <property type="entry name" value="UPF0758_CS"/>
</dbReference>
<evidence type="ECO:0000256" key="3">
    <source>
        <dbReference type="ARBA" id="ARBA00022801"/>
    </source>
</evidence>
<dbReference type="KEGG" id="blep:AL038_10880"/>
<evidence type="ECO:0000313" key="9">
    <source>
        <dbReference type="Proteomes" id="UP000234271"/>
    </source>
</evidence>
<keyword evidence="5" id="KW-0482">Metalloprotease</keyword>
<protein>
    <submittedName>
        <fullName evidence="8">DNA repair protein RadC</fullName>
    </submittedName>
</protein>
<proteinExistence type="inferred from homology"/>
<dbReference type="PANTHER" id="PTHR30471:SF3">
    <property type="entry name" value="UPF0758 PROTEIN YEES-RELATED"/>
    <property type="match status" value="1"/>
</dbReference>
<keyword evidence="9" id="KW-1185">Reference proteome</keyword>
<evidence type="ECO:0000256" key="6">
    <source>
        <dbReference type="RuleBase" id="RU003797"/>
    </source>
</evidence>
<evidence type="ECO:0000313" key="8">
    <source>
        <dbReference type="EMBL" id="AUI69585.1"/>
    </source>
</evidence>
<evidence type="ECO:0000256" key="4">
    <source>
        <dbReference type="ARBA" id="ARBA00022833"/>
    </source>
</evidence>
<sequence>MSIKDWDEENRPREKLLQKGAQALTDAELLAIFLRTGVKGKSALDLAQALLKEFGDLRSLLGAKIGRFCQANGLGTVKYVQLQACLELSKRYLSQCLQRGDVMSDPEITRNYLLTAIGGNPQEVFACLFLDSKNRVIRFDEMFFGTVDSANIYPREVMRKALEHNAAAVIFAHNHPSGVAEPSHADITITHRLKEVLEFIDVRVLDHIVIGDGYSVSLAERGLM</sequence>
<evidence type="ECO:0000256" key="5">
    <source>
        <dbReference type="ARBA" id="ARBA00023049"/>
    </source>
</evidence>
<dbReference type="Pfam" id="PF04002">
    <property type="entry name" value="RadC"/>
    <property type="match status" value="1"/>
</dbReference>
<keyword evidence="3" id="KW-0378">Hydrolase</keyword>
<dbReference type="PROSITE" id="PS01302">
    <property type="entry name" value="UPF0758"/>
    <property type="match status" value="1"/>
</dbReference>
<keyword evidence="2" id="KW-0479">Metal-binding</keyword>
<evidence type="ECO:0000259" key="7">
    <source>
        <dbReference type="PROSITE" id="PS50249"/>
    </source>
</evidence>
<comment type="similarity">
    <text evidence="6">Belongs to the UPF0758 family.</text>
</comment>
<dbReference type="InterPro" id="IPR001405">
    <property type="entry name" value="UPF0758"/>
</dbReference>
<accession>A0A2N9YGS4</accession>
<dbReference type="PROSITE" id="PS50249">
    <property type="entry name" value="MPN"/>
    <property type="match status" value="1"/>
</dbReference>
<dbReference type="Gene3D" id="3.40.140.10">
    <property type="entry name" value="Cytidine Deaminase, domain 2"/>
    <property type="match status" value="1"/>
</dbReference>
<evidence type="ECO:0000256" key="1">
    <source>
        <dbReference type="ARBA" id="ARBA00022670"/>
    </source>
</evidence>
<dbReference type="PANTHER" id="PTHR30471">
    <property type="entry name" value="DNA REPAIR PROTEIN RADC"/>
    <property type="match status" value="1"/>
</dbReference>
<dbReference type="GO" id="GO:0008237">
    <property type="term" value="F:metallopeptidase activity"/>
    <property type="evidence" value="ECO:0007669"/>
    <property type="project" value="UniProtKB-KW"/>
</dbReference>
<feature type="domain" description="MPN" evidence="7">
    <location>
        <begin position="102"/>
        <end position="224"/>
    </location>
</feature>
<dbReference type="NCBIfam" id="NF000642">
    <property type="entry name" value="PRK00024.1"/>
    <property type="match status" value="1"/>
</dbReference>
<dbReference type="Pfam" id="PF20582">
    <property type="entry name" value="UPF0758_N"/>
    <property type="match status" value="1"/>
</dbReference>
<dbReference type="InterPro" id="IPR046778">
    <property type="entry name" value="UPF0758_N"/>
</dbReference>
<dbReference type="GO" id="GO:0006508">
    <property type="term" value="P:proteolysis"/>
    <property type="evidence" value="ECO:0007669"/>
    <property type="project" value="UniProtKB-KW"/>
</dbReference>
<dbReference type="GO" id="GO:0046872">
    <property type="term" value="F:metal ion binding"/>
    <property type="evidence" value="ECO:0007669"/>
    <property type="project" value="UniProtKB-KW"/>
</dbReference>
<keyword evidence="4" id="KW-0862">Zinc</keyword>
<dbReference type="RefSeq" id="WP_062152750.1">
    <property type="nucleotide sequence ID" value="NZ_CP012373.2"/>
</dbReference>
<dbReference type="NCBIfam" id="TIGR00608">
    <property type="entry name" value="radc"/>
    <property type="match status" value="1"/>
</dbReference>
<dbReference type="SUPFAM" id="SSF47781">
    <property type="entry name" value="RuvA domain 2-like"/>
    <property type="match status" value="1"/>
</dbReference>
<dbReference type="InterPro" id="IPR025657">
    <property type="entry name" value="RadC_JAB"/>
</dbReference>
<dbReference type="CDD" id="cd08071">
    <property type="entry name" value="MPN_DUF2466"/>
    <property type="match status" value="1"/>
</dbReference>
<reference evidence="9" key="1">
    <citation type="submission" date="2016-12" db="EMBL/GenBank/DDBJ databases">
        <title>Complete Genome Sequence of Beggiatoa leptomitiformis D-401.</title>
        <authorList>
            <person name="Fomenkov A."/>
            <person name="Vincze T."/>
            <person name="Grabovich M."/>
            <person name="Anton B.P."/>
            <person name="Dubinina G."/>
            <person name="Orlova M."/>
            <person name="Belousova E."/>
            <person name="Roberts R.J."/>
        </authorList>
    </citation>
    <scope>NUCLEOTIDE SEQUENCE [LARGE SCALE GENOMIC DNA]</scope>
    <source>
        <strain evidence="9">D-401</strain>
    </source>
</reference>
<dbReference type="OrthoDB" id="9804482at2"/>
<dbReference type="SUPFAM" id="SSF102712">
    <property type="entry name" value="JAB1/MPN domain"/>
    <property type="match status" value="1"/>
</dbReference>
<dbReference type="InterPro" id="IPR037518">
    <property type="entry name" value="MPN"/>
</dbReference>
<dbReference type="AlphaFoldDB" id="A0A2N9YGS4"/>
<dbReference type="InterPro" id="IPR010994">
    <property type="entry name" value="RuvA_2-like"/>
</dbReference>
<dbReference type="STRING" id="288004.AL038_10880"/>
<evidence type="ECO:0000256" key="2">
    <source>
        <dbReference type="ARBA" id="ARBA00022723"/>
    </source>
</evidence>
<dbReference type="Proteomes" id="UP000234271">
    <property type="component" value="Chromosome"/>
</dbReference>